<dbReference type="EMBL" id="CP104003">
    <property type="protein sequence ID" value="UWM56699.1"/>
    <property type="molecule type" value="Genomic_DNA"/>
</dbReference>
<organism evidence="1 2">
    <name type="scientific">Salinirubellus salinus</name>
    <dbReference type="NCBI Taxonomy" id="1364945"/>
    <lineage>
        <taxon>Archaea</taxon>
        <taxon>Methanobacteriati</taxon>
        <taxon>Methanobacteriota</taxon>
        <taxon>Stenosarchaea group</taxon>
        <taxon>Halobacteria</taxon>
        <taxon>Halobacteriales</taxon>
        <taxon>Natronomonadaceae</taxon>
        <taxon>Salinirubellus</taxon>
    </lineage>
</organism>
<evidence type="ECO:0000313" key="2">
    <source>
        <dbReference type="Proteomes" id="UP001057580"/>
    </source>
</evidence>
<dbReference type="Pfam" id="PF25947">
    <property type="entry name" value="WHD_halo_double"/>
    <property type="match status" value="1"/>
</dbReference>
<sequence>MRAKVKVVPPAPDSVGAVRETWRAVALVPEPEESCCARLMDRADVPAQDEAKEWLTFLRGLGLVSEGERGYHRLREDPGEVDLARRFREGVYGVETLLDRLDADPVDADAAFERFADRVPNWERHHNADWESVWRERVGRLLGWAVLLGLADRVEGGYVRAD</sequence>
<protein>
    <submittedName>
        <fullName evidence="1">Uncharacterized protein</fullName>
    </submittedName>
</protein>
<keyword evidence="2" id="KW-1185">Reference proteome</keyword>
<proteinExistence type="predicted"/>
<dbReference type="KEGG" id="ssai:N0B31_10470"/>
<dbReference type="GeneID" id="74942850"/>
<dbReference type="Proteomes" id="UP001057580">
    <property type="component" value="Chromosome"/>
</dbReference>
<dbReference type="RefSeq" id="WP_260643813.1">
    <property type="nucleotide sequence ID" value="NZ_CP104003.1"/>
</dbReference>
<reference evidence="1" key="1">
    <citation type="submission" date="2022-09" db="EMBL/GenBank/DDBJ databases">
        <title>Diverse halophilic archaea isolated from saline environments.</title>
        <authorList>
            <person name="Cui H.-L."/>
        </authorList>
    </citation>
    <scope>NUCLEOTIDE SEQUENCE</scope>
    <source>
        <strain evidence="1">ZS-35-S2</strain>
    </source>
</reference>
<name>A0A9E7R6G4_9EURY</name>
<gene>
    <name evidence="1" type="ORF">N0B31_10470</name>
</gene>
<evidence type="ECO:0000313" key="1">
    <source>
        <dbReference type="EMBL" id="UWM56699.1"/>
    </source>
</evidence>
<accession>A0A9E7R6G4</accession>
<dbReference type="AlphaFoldDB" id="A0A9E7R6G4"/>
<dbReference type="InterPro" id="IPR058821">
    <property type="entry name" value="Double_WHD-containing_halo"/>
</dbReference>